<protein>
    <recommendedName>
        <fullName evidence="3">NlpC/P60 domain-containing protein</fullName>
    </recommendedName>
</protein>
<evidence type="ECO:0000313" key="1">
    <source>
        <dbReference type="EMBL" id="MFC5909616.1"/>
    </source>
</evidence>
<dbReference type="SUPFAM" id="SSF54001">
    <property type="entry name" value="Cysteine proteinases"/>
    <property type="match status" value="1"/>
</dbReference>
<name>A0ABW1G4L9_9ACTN</name>
<sequence>MSVQVSREELLSLRQVLGDAGQELARTLRDADALRAGAARCRRAAQAVSEGLERLARLSRELAADAERMVLTSRGYEDAEQETHHAFRAVGARLVTPHQLPGSPVPRGSVLQRAERWASNPVPYSMSGWRDGWRTDCSGYVSMAWGLDRSYTTVDLPTVSHPIGKEDLQAGDILLNRAPGGAGHVVLFDRWADASHTAYVGYEQSPGGTKHRVIPYPYFSGHGPFLPYRKG</sequence>
<accession>A0ABW1G4L9</accession>
<gene>
    <name evidence="1" type="ORF">ACFP3V_20660</name>
</gene>
<keyword evidence="2" id="KW-1185">Reference proteome</keyword>
<dbReference type="RefSeq" id="WP_380585570.1">
    <property type="nucleotide sequence ID" value="NZ_JBHSQJ010000084.1"/>
</dbReference>
<comment type="caution">
    <text evidence="1">The sequence shown here is derived from an EMBL/GenBank/DDBJ whole genome shotgun (WGS) entry which is preliminary data.</text>
</comment>
<reference evidence="2" key="1">
    <citation type="journal article" date="2019" name="Int. J. Syst. Evol. Microbiol.">
        <title>The Global Catalogue of Microorganisms (GCM) 10K type strain sequencing project: providing services to taxonomists for standard genome sequencing and annotation.</title>
        <authorList>
            <consortium name="The Broad Institute Genomics Platform"/>
            <consortium name="The Broad Institute Genome Sequencing Center for Infectious Disease"/>
            <person name="Wu L."/>
            <person name="Ma J."/>
        </authorList>
    </citation>
    <scope>NUCLEOTIDE SEQUENCE [LARGE SCALE GENOMIC DNA]</scope>
    <source>
        <strain evidence="2">JCM 4816</strain>
    </source>
</reference>
<dbReference type="Gene3D" id="3.90.1720.10">
    <property type="entry name" value="endopeptidase domain like (from Nostoc punctiforme)"/>
    <property type="match status" value="1"/>
</dbReference>
<evidence type="ECO:0000313" key="2">
    <source>
        <dbReference type="Proteomes" id="UP001596174"/>
    </source>
</evidence>
<dbReference type="EMBL" id="JBHSQJ010000084">
    <property type="protein sequence ID" value="MFC5909616.1"/>
    <property type="molecule type" value="Genomic_DNA"/>
</dbReference>
<dbReference type="Proteomes" id="UP001596174">
    <property type="component" value="Unassembled WGS sequence"/>
</dbReference>
<evidence type="ECO:0008006" key="3">
    <source>
        <dbReference type="Google" id="ProtNLM"/>
    </source>
</evidence>
<dbReference type="InterPro" id="IPR038765">
    <property type="entry name" value="Papain-like_cys_pep_sf"/>
</dbReference>
<proteinExistence type="predicted"/>
<organism evidence="1 2">
    <name type="scientific">Streptacidiphilus monticola</name>
    <dbReference type="NCBI Taxonomy" id="2161674"/>
    <lineage>
        <taxon>Bacteria</taxon>
        <taxon>Bacillati</taxon>
        <taxon>Actinomycetota</taxon>
        <taxon>Actinomycetes</taxon>
        <taxon>Kitasatosporales</taxon>
        <taxon>Streptomycetaceae</taxon>
        <taxon>Streptacidiphilus</taxon>
    </lineage>
</organism>